<name>A0A3A8NRM9_9BACT</name>
<evidence type="ECO:0000313" key="2">
    <source>
        <dbReference type="Proteomes" id="UP000273405"/>
    </source>
</evidence>
<keyword evidence="2" id="KW-1185">Reference proteome</keyword>
<evidence type="ECO:0000313" key="1">
    <source>
        <dbReference type="EMBL" id="RKH43795.1"/>
    </source>
</evidence>
<comment type="caution">
    <text evidence="1">The sequence shown here is derived from an EMBL/GenBank/DDBJ whole genome shotgun (WGS) entry which is preliminary data.</text>
</comment>
<protein>
    <submittedName>
        <fullName evidence="1">Uncharacterized protein</fullName>
    </submittedName>
</protein>
<accession>A0A3A8NRM9</accession>
<organism evidence="1 2">
    <name type="scientific">Corallococcus sicarius</name>
    <dbReference type="NCBI Taxonomy" id="2316726"/>
    <lineage>
        <taxon>Bacteria</taxon>
        <taxon>Pseudomonadati</taxon>
        <taxon>Myxococcota</taxon>
        <taxon>Myxococcia</taxon>
        <taxon>Myxococcales</taxon>
        <taxon>Cystobacterineae</taxon>
        <taxon>Myxococcaceae</taxon>
        <taxon>Corallococcus</taxon>
    </lineage>
</organism>
<proteinExistence type="predicted"/>
<dbReference type="AlphaFoldDB" id="A0A3A8NRM9"/>
<dbReference type="EMBL" id="RAWG01000061">
    <property type="protein sequence ID" value="RKH43795.1"/>
    <property type="molecule type" value="Genomic_DNA"/>
</dbReference>
<reference evidence="2" key="1">
    <citation type="submission" date="2018-09" db="EMBL/GenBank/DDBJ databases">
        <authorList>
            <person name="Livingstone P.G."/>
            <person name="Whitworth D.E."/>
        </authorList>
    </citation>
    <scope>NUCLEOTIDE SEQUENCE [LARGE SCALE GENOMIC DNA]</scope>
    <source>
        <strain evidence="2">CA040B</strain>
    </source>
</reference>
<dbReference type="Proteomes" id="UP000273405">
    <property type="component" value="Unassembled WGS sequence"/>
</dbReference>
<sequence>MLCLLTAASASAQPYEYLAVYEPTSEAGKTLRLGISSNSLLPDGGEQHRLDRLVVHFKTDGVSLSALSLFSRLRFKAESGTVQAETEVLKEDIQKLPDRELVLVRWRGDDRAEPIANVKITVEAVYTAEFLCLQENALLQSERDVVPSMVPHFPKSSTSPTNKPPVHDSFNRWLIRDGETNPLLIYTFCFDAANRTRGAVAWSEAKKAPRFRFDEPDKDNSIRTFRQAHKRALSDRIVRRLNDRFSSFGRSLVSDTSEPDFDNVRIEVKDSLTLSIVKSVGSLLLVEEAGGTVEPLADLIDQDAEVALRLGYPHCYQFPYGAIMKSPWVFELEVPDGKDGKTRKTKVELGFETGCSRKLLVPWKDYLNRRVTFRVIYRVPERADIVVFNDSFNVYNLGLITTAPIITEIVSATQEASPRDVEATSSIPVSFALPISPNRSASVAVTFPFTLSFNTRTFPNLAEYFAVAPSISLVAGSASAASSSTENEPNVRLALGVGVNLARAFHFGYAWAPSDGGRYVLLGISIPELLPLLNPSE</sequence>
<gene>
    <name evidence="1" type="ORF">D7X12_12395</name>
</gene>